<evidence type="ECO:0000256" key="12">
    <source>
        <dbReference type="ARBA" id="ARBA00039995"/>
    </source>
</evidence>
<dbReference type="Pfam" id="PF02879">
    <property type="entry name" value="PGM_PMM_II"/>
    <property type="match status" value="1"/>
</dbReference>
<name>A0A1I3VT17_9BACL</name>
<keyword evidence="9 15" id="KW-0479">Metal-binding</keyword>
<dbReference type="Pfam" id="PF02878">
    <property type="entry name" value="PGM_PMM_I"/>
    <property type="match status" value="1"/>
</dbReference>
<dbReference type="InterPro" id="IPR036900">
    <property type="entry name" value="A-D-PHexomutase_C_sf"/>
</dbReference>
<dbReference type="Gene3D" id="3.30.310.50">
    <property type="entry name" value="Alpha-D-phosphohexomutase, C-terminal domain"/>
    <property type="match status" value="1"/>
</dbReference>
<keyword evidence="21" id="KW-1185">Reference proteome</keyword>
<keyword evidence="11" id="KW-0413">Isomerase</keyword>
<comment type="similarity">
    <text evidence="5 15">Belongs to the phosphohexose mutase family.</text>
</comment>
<evidence type="ECO:0000313" key="20">
    <source>
        <dbReference type="EMBL" id="SFJ97426.1"/>
    </source>
</evidence>
<feature type="domain" description="Alpha-D-phosphohexomutase alpha/beta/alpha" evidence="17">
    <location>
        <begin position="53"/>
        <end position="190"/>
    </location>
</feature>
<dbReference type="InterPro" id="IPR005845">
    <property type="entry name" value="A-D-PHexomutase_a/b/a-II"/>
</dbReference>
<accession>A0A1I3VT17</accession>
<evidence type="ECO:0000256" key="14">
    <source>
        <dbReference type="ARBA" id="ARBA00041467"/>
    </source>
</evidence>
<dbReference type="GO" id="GO:0008973">
    <property type="term" value="F:phosphopentomutase activity"/>
    <property type="evidence" value="ECO:0007669"/>
    <property type="project" value="TreeGrafter"/>
</dbReference>
<dbReference type="RefSeq" id="WP_092268661.1">
    <property type="nucleotide sequence ID" value="NZ_BJOE01000021.1"/>
</dbReference>
<evidence type="ECO:0000256" key="9">
    <source>
        <dbReference type="ARBA" id="ARBA00022723"/>
    </source>
</evidence>
<keyword evidence="10 15" id="KW-0460">Magnesium</keyword>
<dbReference type="EMBL" id="FORT01000007">
    <property type="protein sequence ID" value="SFJ97426.1"/>
    <property type="molecule type" value="Genomic_DNA"/>
</dbReference>
<evidence type="ECO:0000256" key="7">
    <source>
        <dbReference type="ARBA" id="ARBA00022526"/>
    </source>
</evidence>
<evidence type="ECO:0000259" key="16">
    <source>
        <dbReference type="Pfam" id="PF00408"/>
    </source>
</evidence>
<dbReference type="SUPFAM" id="SSF53738">
    <property type="entry name" value="Phosphoglucomutase, first 3 domains"/>
    <property type="match status" value="3"/>
</dbReference>
<keyword evidence="7" id="KW-0313">Glucose metabolism</keyword>
<dbReference type="GO" id="GO:0006166">
    <property type="term" value="P:purine ribonucleoside salvage"/>
    <property type="evidence" value="ECO:0007669"/>
    <property type="project" value="TreeGrafter"/>
</dbReference>
<gene>
    <name evidence="20" type="ORF">SAMN05518846_107131</name>
</gene>
<dbReference type="InterPro" id="IPR016055">
    <property type="entry name" value="A-D-PHexomutase_a/b/a-I/II/III"/>
</dbReference>
<dbReference type="InterPro" id="IPR005844">
    <property type="entry name" value="A-D-PHexomutase_a/b/a-I"/>
</dbReference>
<dbReference type="Pfam" id="PF00408">
    <property type="entry name" value="PGM_PMM_IV"/>
    <property type="match status" value="1"/>
</dbReference>
<feature type="domain" description="Alpha-D-phosphohexomutase alpha/beta/alpha" evidence="19">
    <location>
        <begin position="334"/>
        <end position="457"/>
    </location>
</feature>
<evidence type="ECO:0000256" key="11">
    <source>
        <dbReference type="ARBA" id="ARBA00023235"/>
    </source>
</evidence>
<evidence type="ECO:0000256" key="6">
    <source>
        <dbReference type="ARBA" id="ARBA00012728"/>
    </source>
</evidence>
<dbReference type="AlphaFoldDB" id="A0A1I3VT17"/>
<sequence length="582" mass="64827">MLDPNKASNPSPSAMEVFTRWLSHREMPTDLYEELQQIGTNKEEIEERFYKQLEFGTGGMRGIIGAGTNRLNVYTVRRAAQGIATYLQQKGEAAAKQGIAIAYDSRKYSEEFAGQMASLFAHSGIKVYLFHELVPTPLLSFAIRHLHASAGIVITASHNPPEYNGIKVYNQLGGQITEQDAQDIYDEIQASGDPLEIPQPPVTPGDQQIVMIGSEVVEAYNRQVEQLLCQRPLIQEKGSSLSIVYTPLHGTGRKLIPELLKRVGFTRVHVVEEQATADSRFPTVKAPNPEEREAFDLALMLAANTQADLIMATDPDADRLGVLVKTDSAYEMVNGNQLGALLLHYLLQQAGPYTDGLMLKTIVTSDLGERIAERHGVKTINTLTGFKYIGEKIEECCTEGSHTFVFGYEESYGYLAGDFVRDKDAVQIVVLVAEMALYYQQQGKNLFQILEDMYQTYGYYREELVSLTLSGREGREQMEECLSSLRSNPPKQLAGYVVETVEDYERQIKTRVETGQGESLDLPKSNVIKFILADKSWVAVRPSGTEPKMKVYLSTNAPTSDEDAREKMAALRGALSELIRLP</sequence>
<evidence type="ECO:0000256" key="13">
    <source>
        <dbReference type="ARBA" id="ARBA00041398"/>
    </source>
</evidence>
<evidence type="ECO:0000256" key="1">
    <source>
        <dbReference type="ARBA" id="ARBA00000443"/>
    </source>
</evidence>
<dbReference type="InterPro" id="IPR005841">
    <property type="entry name" value="Alpha-D-phosphohexomutase_SF"/>
</dbReference>
<reference evidence="21" key="1">
    <citation type="submission" date="2016-10" db="EMBL/GenBank/DDBJ databases">
        <authorList>
            <person name="Varghese N."/>
            <person name="Submissions S."/>
        </authorList>
    </citation>
    <scope>NUCLEOTIDE SEQUENCE [LARGE SCALE GENOMIC DNA]</scope>
    <source>
        <strain evidence="21">OK042</strain>
    </source>
</reference>
<dbReference type="GO" id="GO:0006006">
    <property type="term" value="P:glucose metabolic process"/>
    <property type="evidence" value="ECO:0007669"/>
    <property type="project" value="UniProtKB-KW"/>
</dbReference>
<feature type="domain" description="Alpha-D-phosphohexomutase alpha/beta/alpha" evidence="18">
    <location>
        <begin position="219"/>
        <end position="323"/>
    </location>
</feature>
<protein>
    <recommendedName>
        <fullName evidence="12">Phosphoglucomutase</fullName>
        <ecNumber evidence="6">5.4.2.2</ecNumber>
    </recommendedName>
    <alternativeName>
        <fullName evidence="14">Alpha-phosphoglucomutase</fullName>
    </alternativeName>
    <alternativeName>
        <fullName evidence="13">Glucose phosphomutase</fullName>
    </alternativeName>
</protein>
<dbReference type="CDD" id="cd05799">
    <property type="entry name" value="PGM2"/>
    <property type="match status" value="1"/>
</dbReference>
<evidence type="ECO:0000259" key="19">
    <source>
        <dbReference type="Pfam" id="PF02880"/>
    </source>
</evidence>
<evidence type="ECO:0000256" key="15">
    <source>
        <dbReference type="RuleBase" id="RU004326"/>
    </source>
</evidence>
<keyword evidence="8" id="KW-0597">Phosphoprotein</keyword>
<organism evidence="20 21">
    <name type="scientific">Brevibacillus centrosporus</name>
    <dbReference type="NCBI Taxonomy" id="54910"/>
    <lineage>
        <taxon>Bacteria</taxon>
        <taxon>Bacillati</taxon>
        <taxon>Bacillota</taxon>
        <taxon>Bacilli</taxon>
        <taxon>Bacillales</taxon>
        <taxon>Paenibacillaceae</taxon>
        <taxon>Brevibacillus</taxon>
    </lineage>
</organism>
<comment type="cofactor">
    <cofactor evidence="2">
        <name>Mg(2+)</name>
        <dbReference type="ChEBI" id="CHEBI:18420"/>
    </cofactor>
</comment>
<evidence type="ECO:0000256" key="8">
    <source>
        <dbReference type="ARBA" id="ARBA00022553"/>
    </source>
</evidence>
<comment type="pathway">
    <text evidence="4">Lipid metabolism.</text>
</comment>
<comment type="pathway">
    <text evidence="3">Glycolipid metabolism; diglucosyl-diacylglycerol biosynthesis.</text>
</comment>
<proteinExistence type="inferred from homology"/>
<comment type="catalytic activity">
    <reaction evidence="1">
        <text>alpha-D-glucose 1-phosphate = alpha-D-glucose 6-phosphate</text>
        <dbReference type="Rhea" id="RHEA:23536"/>
        <dbReference type="ChEBI" id="CHEBI:58225"/>
        <dbReference type="ChEBI" id="CHEBI:58601"/>
        <dbReference type="EC" id="5.4.2.2"/>
    </reaction>
</comment>
<dbReference type="PROSITE" id="PS00710">
    <property type="entry name" value="PGM_PMM"/>
    <property type="match status" value="1"/>
</dbReference>
<dbReference type="Proteomes" id="UP000198915">
    <property type="component" value="Unassembled WGS sequence"/>
</dbReference>
<feature type="domain" description="Alpha-D-phosphohexomutase C-terminal" evidence="16">
    <location>
        <begin position="528"/>
        <end position="554"/>
    </location>
</feature>
<dbReference type="GO" id="GO:0004614">
    <property type="term" value="F:phosphoglucomutase activity"/>
    <property type="evidence" value="ECO:0007669"/>
    <property type="project" value="UniProtKB-EC"/>
</dbReference>
<dbReference type="PANTHER" id="PTHR45745:SF1">
    <property type="entry name" value="PHOSPHOGLUCOMUTASE 2B-RELATED"/>
    <property type="match status" value="1"/>
</dbReference>
<keyword evidence="7" id="KW-0119">Carbohydrate metabolism</keyword>
<dbReference type="InterPro" id="IPR016066">
    <property type="entry name" value="A-D-PHexomutase_CS"/>
</dbReference>
<dbReference type="Gene3D" id="3.40.120.10">
    <property type="entry name" value="Alpha-D-Glucose-1,6-Bisphosphate, subunit A, domain 3"/>
    <property type="match status" value="3"/>
</dbReference>
<evidence type="ECO:0000259" key="18">
    <source>
        <dbReference type="Pfam" id="PF02879"/>
    </source>
</evidence>
<evidence type="ECO:0000256" key="2">
    <source>
        <dbReference type="ARBA" id="ARBA00001946"/>
    </source>
</evidence>
<dbReference type="GO" id="GO:0000287">
    <property type="term" value="F:magnesium ion binding"/>
    <property type="evidence" value="ECO:0007669"/>
    <property type="project" value="InterPro"/>
</dbReference>
<evidence type="ECO:0000259" key="17">
    <source>
        <dbReference type="Pfam" id="PF02878"/>
    </source>
</evidence>
<evidence type="ECO:0000256" key="3">
    <source>
        <dbReference type="ARBA" id="ARBA00005164"/>
    </source>
</evidence>
<dbReference type="PRINTS" id="PR00509">
    <property type="entry name" value="PGMPMM"/>
</dbReference>
<evidence type="ECO:0000313" key="21">
    <source>
        <dbReference type="Proteomes" id="UP000198915"/>
    </source>
</evidence>
<dbReference type="EC" id="5.4.2.2" evidence="6"/>
<evidence type="ECO:0000256" key="5">
    <source>
        <dbReference type="ARBA" id="ARBA00010231"/>
    </source>
</evidence>
<evidence type="ECO:0000256" key="10">
    <source>
        <dbReference type="ARBA" id="ARBA00022842"/>
    </source>
</evidence>
<dbReference type="STRING" id="1884381.SAMN05518846_107131"/>
<dbReference type="InterPro" id="IPR005846">
    <property type="entry name" value="A-D-PHexomutase_a/b/a-III"/>
</dbReference>
<dbReference type="PANTHER" id="PTHR45745">
    <property type="entry name" value="PHOSPHOMANNOMUTASE 45A"/>
    <property type="match status" value="1"/>
</dbReference>
<dbReference type="Pfam" id="PF02880">
    <property type="entry name" value="PGM_PMM_III"/>
    <property type="match status" value="1"/>
</dbReference>
<evidence type="ECO:0000256" key="4">
    <source>
        <dbReference type="ARBA" id="ARBA00005189"/>
    </source>
</evidence>
<dbReference type="InterPro" id="IPR005843">
    <property type="entry name" value="A-D-PHexomutase_C"/>
</dbReference>
<dbReference type="SUPFAM" id="SSF55957">
    <property type="entry name" value="Phosphoglucomutase, C-terminal domain"/>
    <property type="match status" value="1"/>
</dbReference>